<gene>
    <name evidence="9" type="ORF">KP509_36G031900</name>
</gene>
<keyword evidence="7 8" id="KW-0472">Membrane</keyword>
<feature type="transmembrane region" description="Helical" evidence="8">
    <location>
        <begin position="96"/>
        <end position="117"/>
    </location>
</feature>
<comment type="function">
    <text evidence="1">May be involved in the degradation process of specific misfolded endoplasmic reticulum (ER) luminal proteins.</text>
</comment>
<keyword evidence="5 8" id="KW-0256">Endoplasmic reticulum</keyword>
<dbReference type="EMBL" id="CM035441">
    <property type="protein sequence ID" value="KAH7281128.1"/>
    <property type="molecule type" value="Genomic_DNA"/>
</dbReference>
<evidence type="ECO:0000256" key="4">
    <source>
        <dbReference type="ARBA" id="ARBA00022692"/>
    </source>
</evidence>
<keyword evidence="4 8" id="KW-0812">Transmembrane</keyword>
<evidence type="ECO:0000256" key="8">
    <source>
        <dbReference type="RuleBase" id="RU363059"/>
    </source>
</evidence>
<dbReference type="PANTHER" id="PTHR11009">
    <property type="entry name" value="DER1-LIKE PROTEIN, DERLIN"/>
    <property type="match status" value="1"/>
</dbReference>
<feature type="transmembrane region" description="Helical" evidence="8">
    <location>
        <begin position="124"/>
        <end position="143"/>
    </location>
</feature>
<name>A0A8T2QAS8_CERRI</name>
<evidence type="ECO:0000256" key="3">
    <source>
        <dbReference type="ARBA" id="ARBA00008917"/>
    </source>
</evidence>
<dbReference type="InterPro" id="IPR007599">
    <property type="entry name" value="DER1"/>
</dbReference>
<evidence type="ECO:0000256" key="6">
    <source>
        <dbReference type="ARBA" id="ARBA00022989"/>
    </source>
</evidence>
<dbReference type="InterPro" id="IPR035952">
    <property type="entry name" value="Rhomboid-like_sf"/>
</dbReference>
<dbReference type="OMA" id="FKSQYWR"/>
<dbReference type="AlphaFoldDB" id="A0A8T2QAS8"/>
<evidence type="ECO:0000256" key="1">
    <source>
        <dbReference type="ARBA" id="ARBA00003292"/>
    </source>
</evidence>
<comment type="similarity">
    <text evidence="3 8">Belongs to the derlin family.</text>
</comment>
<keyword evidence="6 8" id="KW-1133">Transmembrane helix</keyword>
<dbReference type="GO" id="GO:0005789">
    <property type="term" value="C:endoplasmic reticulum membrane"/>
    <property type="evidence" value="ECO:0007669"/>
    <property type="project" value="UniProtKB-SubCell"/>
</dbReference>
<evidence type="ECO:0000313" key="9">
    <source>
        <dbReference type="EMBL" id="KAH7281132.1"/>
    </source>
</evidence>
<evidence type="ECO:0000256" key="2">
    <source>
        <dbReference type="ARBA" id="ARBA00004477"/>
    </source>
</evidence>
<accession>A0A8T2QAS8</accession>
<dbReference type="EMBL" id="CM035441">
    <property type="protein sequence ID" value="KAH7281129.1"/>
    <property type="molecule type" value="Genomic_DNA"/>
</dbReference>
<dbReference type="OrthoDB" id="1716531at2759"/>
<comment type="caution">
    <text evidence="9">The sequence shown here is derived from an EMBL/GenBank/DDBJ whole genome shotgun (WGS) entry which is preliminary data.</text>
</comment>
<evidence type="ECO:0000256" key="5">
    <source>
        <dbReference type="ARBA" id="ARBA00022824"/>
    </source>
</evidence>
<dbReference type="EMBL" id="CM035441">
    <property type="protein sequence ID" value="KAH7281127.1"/>
    <property type="molecule type" value="Genomic_DNA"/>
</dbReference>
<evidence type="ECO:0000256" key="7">
    <source>
        <dbReference type="ARBA" id="ARBA00023136"/>
    </source>
</evidence>
<comment type="function">
    <text evidence="8">May be involved in the degradation of misfolded endoplasmic reticulum (ER) luminal proteins.</text>
</comment>
<evidence type="ECO:0000313" key="10">
    <source>
        <dbReference type="Proteomes" id="UP000825935"/>
    </source>
</evidence>
<feature type="transmembrane region" description="Helical" evidence="8">
    <location>
        <begin position="163"/>
        <end position="195"/>
    </location>
</feature>
<comment type="subcellular location">
    <subcellularLocation>
        <location evidence="2 8">Endoplasmic reticulum membrane</location>
        <topology evidence="2 8">Multi-pass membrane protein</topology>
    </subcellularLocation>
</comment>
<protein>
    <recommendedName>
        <fullName evidence="8">Derlin</fullName>
    </recommendedName>
</protein>
<feature type="transmembrane region" description="Helical" evidence="8">
    <location>
        <begin position="53"/>
        <end position="76"/>
    </location>
</feature>
<dbReference type="EMBL" id="CM035441">
    <property type="protein sequence ID" value="KAH7281132.1"/>
    <property type="molecule type" value="Genomic_DNA"/>
</dbReference>
<dbReference type="FunFam" id="1.20.1540.10:FF:000016">
    <property type="entry name" value="Derlin"/>
    <property type="match status" value="1"/>
</dbReference>
<sequence>MAQIVEDWYKQMPVITRSYLTLSVLTTVGCALEVISPYHIYLNPDKIIKKFQYWRLFTNFFYFGRLDLDFLFHMFFLARYCKLLEETSFRGRTADFFYMLFFGGSLLTGIVLTGGMFQLVSKSLAKILFLSNSLTFMMVYVWSKRNPHVHMSFLGLFTFTAPYLPWVLLAFSIIVGSSPWVDLLGMCAGHAYYFLEDVYPYMTGRRLLKTPGFIKAIFPEDEAVVVPRPANRWGVGMDVGGARDGQEVHRAF</sequence>
<keyword evidence="10" id="KW-1185">Reference proteome</keyword>
<dbReference type="EMBL" id="CM035441">
    <property type="protein sequence ID" value="KAH7281131.1"/>
    <property type="molecule type" value="Genomic_DNA"/>
</dbReference>
<dbReference type="EMBL" id="CM035441">
    <property type="protein sequence ID" value="KAH7281130.1"/>
    <property type="molecule type" value="Genomic_DNA"/>
</dbReference>
<dbReference type="SUPFAM" id="SSF144091">
    <property type="entry name" value="Rhomboid-like"/>
    <property type="match status" value="1"/>
</dbReference>
<proteinExistence type="inferred from homology"/>
<organism evidence="9 10">
    <name type="scientific">Ceratopteris richardii</name>
    <name type="common">Triangle waterfern</name>
    <dbReference type="NCBI Taxonomy" id="49495"/>
    <lineage>
        <taxon>Eukaryota</taxon>
        <taxon>Viridiplantae</taxon>
        <taxon>Streptophyta</taxon>
        <taxon>Embryophyta</taxon>
        <taxon>Tracheophyta</taxon>
        <taxon>Polypodiopsida</taxon>
        <taxon>Polypodiidae</taxon>
        <taxon>Polypodiales</taxon>
        <taxon>Pteridineae</taxon>
        <taxon>Pteridaceae</taxon>
        <taxon>Parkerioideae</taxon>
        <taxon>Ceratopteris</taxon>
    </lineage>
</organism>
<feature type="transmembrane region" description="Helical" evidence="8">
    <location>
        <begin position="20"/>
        <end position="41"/>
    </location>
</feature>
<dbReference type="GO" id="GO:0033554">
    <property type="term" value="P:cellular response to stress"/>
    <property type="evidence" value="ECO:0007669"/>
    <property type="project" value="UniProtKB-ARBA"/>
</dbReference>
<dbReference type="Pfam" id="PF04511">
    <property type="entry name" value="DER1"/>
    <property type="match status" value="1"/>
</dbReference>
<dbReference type="Proteomes" id="UP000825935">
    <property type="component" value="Chromosome 36"/>
</dbReference>
<dbReference type="GO" id="GO:0051603">
    <property type="term" value="P:proteolysis involved in protein catabolic process"/>
    <property type="evidence" value="ECO:0007669"/>
    <property type="project" value="UniProtKB-ARBA"/>
</dbReference>
<dbReference type="EMBL" id="CM035441">
    <property type="protein sequence ID" value="KAH7281135.1"/>
    <property type="molecule type" value="Genomic_DNA"/>
</dbReference>
<reference evidence="9" key="1">
    <citation type="submission" date="2021-08" db="EMBL/GenBank/DDBJ databases">
        <title>WGS assembly of Ceratopteris richardii.</title>
        <authorList>
            <person name="Marchant D.B."/>
            <person name="Chen G."/>
            <person name="Jenkins J."/>
            <person name="Shu S."/>
            <person name="Leebens-Mack J."/>
            <person name="Grimwood J."/>
            <person name="Schmutz J."/>
            <person name="Soltis P."/>
            <person name="Soltis D."/>
            <person name="Chen Z.-H."/>
        </authorList>
    </citation>
    <scope>NUCLEOTIDE SEQUENCE</scope>
    <source>
        <strain evidence="9">Whitten #5841</strain>
        <tissue evidence="9">Leaf</tissue>
    </source>
</reference>